<evidence type="ECO:0000256" key="1">
    <source>
        <dbReference type="ARBA" id="ARBA00007274"/>
    </source>
</evidence>
<evidence type="ECO:0000313" key="4">
    <source>
        <dbReference type="Proteomes" id="UP000886842"/>
    </source>
</evidence>
<dbReference type="PANTHER" id="PTHR23416:SF23">
    <property type="entry name" value="ACETYLTRANSFERASE C18B11.09C-RELATED"/>
    <property type="match status" value="1"/>
</dbReference>
<dbReference type="SUPFAM" id="SSF51161">
    <property type="entry name" value="Trimeric LpxA-like enzymes"/>
    <property type="match status" value="1"/>
</dbReference>
<dbReference type="GO" id="GO:0005829">
    <property type="term" value="C:cytosol"/>
    <property type="evidence" value="ECO:0007669"/>
    <property type="project" value="TreeGrafter"/>
</dbReference>
<accession>A0A9D1GZJ2</accession>
<dbReference type="CDD" id="cd04647">
    <property type="entry name" value="LbH_MAT_like"/>
    <property type="match status" value="1"/>
</dbReference>
<dbReference type="Proteomes" id="UP000886842">
    <property type="component" value="Unassembled WGS sequence"/>
</dbReference>
<evidence type="ECO:0000313" key="3">
    <source>
        <dbReference type="EMBL" id="HIT76359.1"/>
    </source>
</evidence>
<organism evidence="3 4">
    <name type="scientific">Candidatus Avipropionibacterium avicola</name>
    <dbReference type="NCBI Taxonomy" id="2840701"/>
    <lineage>
        <taxon>Bacteria</taxon>
        <taxon>Bacillati</taxon>
        <taxon>Actinomycetota</taxon>
        <taxon>Actinomycetes</taxon>
        <taxon>Propionibacteriales</taxon>
        <taxon>Propionibacteriaceae</taxon>
        <taxon>Propionibacteriaceae incertae sedis</taxon>
        <taxon>Candidatus Avipropionibacterium</taxon>
    </lineage>
</organism>
<dbReference type="EMBL" id="DVLP01000362">
    <property type="protein sequence ID" value="HIT76359.1"/>
    <property type="molecule type" value="Genomic_DNA"/>
</dbReference>
<comment type="caution">
    <text evidence="3">The sequence shown here is derived from an EMBL/GenBank/DDBJ whole genome shotgun (WGS) entry which is preliminary data.</text>
</comment>
<reference evidence="3" key="2">
    <citation type="journal article" date="2021" name="PeerJ">
        <title>Extensive microbial diversity within the chicken gut microbiome revealed by metagenomics and culture.</title>
        <authorList>
            <person name="Gilroy R."/>
            <person name="Ravi A."/>
            <person name="Getino M."/>
            <person name="Pursley I."/>
            <person name="Horton D.L."/>
            <person name="Alikhan N.F."/>
            <person name="Baker D."/>
            <person name="Gharbi K."/>
            <person name="Hall N."/>
            <person name="Watson M."/>
            <person name="Adriaenssens E.M."/>
            <person name="Foster-Nyarko E."/>
            <person name="Jarju S."/>
            <person name="Secka A."/>
            <person name="Antonio M."/>
            <person name="Oren A."/>
            <person name="Chaudhuri R.R."/>
            <person name="La Ragione R."/>
            <person name="Hildebrand F."/>
            <person name="Pallen M.J."/>
        </authorList>
    </citation>
    <scope>NUCLEOTIDE SEQUENCE</scope>
    <source>
        <strain evidence="3">ChiGjej1B1-24693</strain>
    </source>
</reference>
<proteinExistence type="inferred from homology"/>
<dbReference type="AlphaFoldDB" id="A0A9D1GZJ2"/>
<dbReference type="PANTHER" id="PTHR23416">
    <property type="entry name" value="SIALIC ACID SYNTHASE-RELATED"/>
    <property type="match status" value="1"/>
</dbReference>
<gene>
    <name evidence="3" type="ORF">IAA98_12310</name>
</gene>
<protein>
    <submittedName>
        <fullName evidence="3">Acyltransferase</fullName>
    </submittedName>
</protein>
<keyword evidence="2" id="KW-0808">Transferase</keyword>
<dbReference type="GO" id="GO:0008374">
    <property type="term" value="F:O-acyltransferase activity"/>
    <property type="evidence" value="ECO:0007669"/>
    <property type="project" value="TreeGrafter"/>
</dbReference>
<evidence type="ECO:0000256" key="2">
    <source>
        <dbReference type="ARBA" id="ARBA00022679"/>
    </source>
</evidence>
<dbReference type="Pfam" id="PF00132">
    <property type="entry name" value="Hexapep"/>
    <property type="match status" value="1"/>
</dbReference>
<dbReference type="InterPro" id="IPR051159">
    <property type="entry name" value="Hexapeptide_acetyltransf"/>
</dbReference>
<name>A0A9D1GZJ2_9ACTN</name>
<dbReference type="InterPro" id="IPR001451">
    <property type="entry name" value="Hexapep"/>
</dbReference>
<dbReference type="InterPro" id="IPR011004">
    <property type="entry name" value="Trimer_LpxA-like_sf"/>
</dbReference>
<feature type="non-terminal residue" evidence="3">
    <location>
        <position position="1"/>
    </location>
</feature>
<dbReference type="Gene3D" id="2.160.10.10">
    <property type="entry name" value="Hexapeptide repeat proteins"/>
    <property type="match status" value="1"/>
</dbReference>
<reference evidence="3" key="1">
    <citation type="submission" date="2020-10" db="EMBL/GenBank/DDBJ databases">
        <authorList>
            <person name="Gilroy R."/>
        </authorList>
    </citation>
    <scope>NUCLEOTIDE SEQUENCE</scope>
    <source>
        <strain evidence="3">ChiGjej1B1-24693</strain>
    </source>
</reference>
<comment type="similarity">
    <text evidence="1">Belongs to the transferase hexapeptide repeat family.</text>
</comment>
<keyword evidence="3" id="KW-0012">Acyltransferase</keyword>
<sequence length="199" mass="20791">SNVTIEPDVHIEHPELFEVDDDVTICRGFIAMGQPRVVLGKGSTIFPQCFVQGSGSMIFQGKVDLYPGGYVSTGGADGVVEVGAGTHFAAGCALYGGGGLRIGELVNVAAHVVMATVQHDPRRHPDTPMARTHESAPITIADDVWIGANASIVPGVSIATGCIVGANAVVTRDTEPYGVYVGVPARRQGDRRRVDPASE</sequence>